<evidence type="ECO:0000313" key="2">
    <source>
        <dbReference type="EMBL" id="OIT31045.1"/>
    </source>
</evidence>
<feature type="region of interest" description="Disordered" evidence="1">
    <location>
        <begin position="279"/>
        <end position="310"/>
    </location>
</feature>
<accession>A0A314KPE1</accession>
<organism evidence="2 3">
    <name type="scientific">Nicotiana attenuata</name>
    <name type="common">Coyote tobacco</name>
    <dbReference type="NCBI Taxonomy" id="49451"/>
    <lineage>
        <taxon>Eukaryota</taxon>
        <taxon>Viridiplantae</taxon>
        <taxon>Streptophyta</taxon>
        <taxon>Embryophyta</taxon>
        <taxon>Tracheophyta</taxon>
        <taxon>Spermatophyta</taxon>
        <taxon>Magnoliopsida</taxon>
        <taxon>eudicotyledons</taxon>
        <taxon>Gunneridae</taxon>
        <taxon>Pentapetalae</taxon>
        <taxon>asterids</taxon>
        <taxon>lamiids</taxon>
        <taxon>Solanales</taxon>
        <taxon>Solanaceae</taxon>
        <taxon>Nicotianoideae</taxon>
        <taxon>Nicotianeae</taxon>
        <taxon>Nicotiana</taxon>
    </lineage>
</organism>
<comment type="caution">
    <text evidence="2">The sequence shown here is derived from an EMBL/GenBank/DDBJ whole genome shotgun (WGS) entry which is preliminary data.</text>
</comment>
<sequence>LEETLKSSMAQHQSLNAQIAVIFNSLTGSNNRKNIPTLQIGTTSVADTPNSLLKDSKILDNFKTRGSARKNKYQRDNRGHIVDNKQSKEADKGKGKAKLEELATKNKFNALEVEEVHQPILQLTEGKGDNGKEKEHGENQSKKGYEKGKEGTTGASSLNPTNSKPAGESNQQELKHVKKEAVKKVLEDQHNGNLAKANPIVPSDQSTDEKANKESTICWVHRRFGTSKEELRQLNVTTNQSYQDMSSQTFADSGQLENLDVINSTKVVGSDAIKVEDDQIGTTKTTGDKVRDNNPPGDRLATPGLKPGSPGVRLATPGLKPGTPGVRLAMPGLAPGSPDEAMIVNPVTSATGKILAYVDGVPVYALENKLDDDVKVRDYIVGSENNNEKNDEHAIVPSASGEIEEVPMKYGTDQIMQLQLNVPLKTPLQHLHDLVTHNVAPIDEDLMR</sequence>
<feature type="compositionally biased region" description="Polar residues" evidence="1">
    <location>
        <begin position="155"/>
        <end position="172"/>
    </location>
</feature>
<protein>
    <submittedName>
        <fullName evidence="2">Uncharacterized protein</fullName>
    </submittedName>
</protein>
<dbReference type="Gramene" id="OIT31045">
    <property type="protein sequence ID" value="OIT31045"/>
    <property type="gene ID" value="A4A49_39323"/>
</dbReference>
<reference evidence="2" key="1">
    <citation type="submission" date="2016-11" db="EMBL/GenBank/DDBJ databases">
        <title>The genome of Nicotiana attenuata.</title>
        <authorList>
            <person name="Xu S."/>
            <person name="Brockmoeller T."/>
            <person name="Gaquerel E."/>
            <person name="Navarro A."/>
            <person name="Kuhl H."/>
            <person name="Gase K."/>
            <person name="Ling Z."/>
            <person name="Zhou W."/>
            <person name="Kreitzer C."/>
            <person name="Stanke M."/>
            <person name="Tang H."/>
            <person name="Lyons E."/>
            <person name="Pandey P."/>
            <person name="Pandey S.P."/>
            <person name="Timmermann B."/>
            <person name="Baldwin I.T."/>
        </authorList>
    </citation>
    <scope>NUCLEOTIDE SEQUENCE [LARGE SCALE GENOMIC DNA]</scope>
    <source>
        <strain evidence="2">UT</strain>
    </source>
</reference>
<name>A0A314KPE1_NICAT</name>
<feature type="region of interest" description="Disordered" evidence="1">
    <location>
        <begin position="65"/>
        <end position="98"/>
    </location>
</feature>
<feature type="region of interest" description="Disordered" evidence="1">
    <location>
        <begin position="123"/>
        <end position="174"/>
    </location>
</feature>
<dbReference type="SMR" id="A0A314KPE1"/>
<feature type="compositionally biased region" description="Basic and acidic residues" evidence="1">
    <location>
        <begin position="73"/>
        <end position="98"/>
    </location>
</feature>
<feature type="non-terminal residue" evidence="2">
    <location>
        <position position="1"/>
    </location>
</feature>
<keyword evidence="3" id="KW-1185">Reference proteome</keyword>
<dbReference type="EMBL" id="MJEQ01001366">
    <property type="protein sequence ID" value="OIT31045.1"/>
    <property type="molecule type" value="Genomic_DNA"/>
</dbReference>
<feature type="compositionally biased region" description="Basic and acidic residues" evidence="1">
    <location>
        <begin position="126"/>
        <end position="150"/>
    </location>
</feature>
<evidence type="ECO:0000256" key="1">
    <source>
        <dbReference type="SAM" id="MobiDB-lite"/>
    </source>
</evidence>
<gene>
    <name evidence="2" type="ORF">A4A49_39323</name>
</gene>
<dbReference type="Proteomes" id="UP000187609">
    <property type="component" value="Unassembled WGS sequence"/>
</dbReference>
<dbReference type="AlphaFoldDB" id="A0A314KPE1"/>
<evidence type="ECO:0000313" key="3">
    <source>
        <dbReference type="Proteomes" id="UP000187609"/>
    </source>
</evidence>
<feature type="region of interest" description="Disordered" evidence="1">
    <location>
        <begin position="188"/>
        <end position="212"/>
    </location>
</feature>
<proteinExistence type="predicted"/>